<keyword evidence="11" id="KW-1185">Reference proteome</keyword>
<evidence type="ECO:0000256" key="1">
    <source>
        <dbReference type="ARBA" id="ARBA00001938"/>
    </source>
</evidence>
<keyword evidence="3 6" id="KW-0808">Transferase</keyword>
<dbReference type="PROSITE" id="PS00189">
    <property type="entry name" value="LIPOYL"/>
    <property type="match status" value="1"/>
</dbReference>
<protein>
    <recommendedName>
        <fullName evidence="6">Dihydrolipoamide acetyltransferase component of pyruvate dehydrogenase complex</fullName>
        <ecNumber evidence="6">2.3.1.-</ecNumber>
    </recommendedName>
</protein>
<dbReference type="InterPro" id="IPR000089">
    <property type="entry name" value="Biotin_lipoyl"/>
</dbReference>
<feature type="domain" description="Lipoyl-binding" evidence="8">
    <location>
        <begin position="1"/>
        <end position="71"/>
    </location>
</feature>
<dbReference type="Pfam" id="PF02817">
    <property type="entry name" value="E3_binding"/>
    <property type="match status" value="2"/>
</dbReference>
<dbReference type="InterPro" id="IPR001078">
    <property type="entry name" value="2-oxoacid_DH_actylTfrase"/>
</dbReference>
<accession>A0A221P7Q1</accession>
<dbReference type="SUPFAM" id="SSF51230">
    <property type="entry name" value="Single hybrid motif"/>
    <property type="match status" value="1"/>
</dbReference>
<proteinExistence type="inferred from homology"/>
<dbReference type="Pfam" id="PF00364">
    <property type="entry name" value="Biotin_lipoyl"/>
    <property type="match status" value="1"/>
</dbReference>
<evidence type="ECO:0000256" key="5">
    <source>
        <dbReference type="ARBA" id="ARBA00023315"/>
    </source>
</evidence>
<evidence type="ECO:0000259" key="9">
    <source>
        <dbReference type="PROSITE" id="PS51826"/>
    </source>
</evidence>
<dbReference type="SUPFAM" id="SSF52777">
    <property type="entry name" value="CoA-dependent acyltransferases"/>
    <property type="match status" value="1"/>
</dbReference>
<evidence type="ECO:0000256" key="4">
    <source>
        <dbReference type="ARBA" id="ARBA00022823"/>
    </source>
</evidence>
<dbReference type="GO" id="GO:0031405">
    <property type="term" value="F:lipoic acid binding"/>
    <property type="evidence" value="ECO:0007669"/>
    <property type="project" value="TreeGrafter"/>
</dbReference>
<dbReference type="SUPFAM" id="SSF47005">
    <property type="entry name" value="Peripheral subunit-binding domain of 2-oxo acid dehydrogenase complex"/>
    <property type="match status" value="2"/>
</dbReference>
<dbReference type="EC" id="2.3.1.-" evidence="6"/>
<evidence type="ECO:0000259" key="8">
    <source>
        <dbReference type="PROSITE" id="PS50968"/>
    </source>
</evidence>
<feature type="domain" description="Peripheral subunit-binding (PSBD)" evidence="9">
    <location>
        <begin position="154"/>
        <end position="191"/>
    </location>
</feature>
<dbReference type="EMBL" id="CP022433">
    <property type="protein sequence ID" value="ASN28126.1"/>
    <property type="molecule type" value="Genomic_DNA"/>
</dbReference>
<dbReference type="Gene3D" id="4.10.320.10">
    <property type="entry name" value="E3-binding domain"/>
    <property type="match status" value="2"/>
</dbReference>
<dbReference type="STRING" id="1355015.LK06_000430"/>
<evidence type="ECO:0000256" key="3">
    <source>
        <dbReference type="ARBA" id="ARBA00022679"/>
    </source>
</evidence>
<dbReference type="AlphaFoldDB" id="A0A221P7Q1"/>
<dbReference type="OrthoDB" id="9805770at2"/>
<gene>
    <name evidence="10" type="ORF">LK07_01505</name>
</gene>
<dbReference type="InterPro" id="IPR036625">
    <property type="entry name" value="E3-bd_dom_sf"/>
</dbReference>
<evidence type="ECO:0000256" key="6">
    <source>
        <dbReference type="RuleBase" id="RU003423"/>
    </source>
</evidence>
<dbReference type="PANTHER" id="PTHR43178:SF5">
    <property type="entry name" value="LIPOAMIDE ACYLTRANSFERASE COMPONENT OF BRANCHED-CHAIN ALPHA-KETO ACID DEHYDROGENASE COMPLEX, MITOCHONDRIAL"/>
    <property type="match status" value="1"/>
</dbReference>
<dbReference type="GO" id="GO:0016407">
    <property type="term" value="F:acetyltransferase activity"/>
    <property type="evidence" value="ECO:0007669"/>
    <property type="project" value="TreeGrafter"/>
</dbReference>
<dbReference type="Gene3D" id="2.40.50.100">
    <property type="match status" value="1"/>
</dbReference>
<evidence type="ECO:0000256" key="7">
    <source>
        <dbReference type="SAM" id="MobiDB-lite"/>
    </source>
</evidence>
<dbReference type="Proteomes" id="UP000031501">
    <property type="component" value="Chromosome"/>
</dbReference>
<evidence type="ECO:0000313" key="11">
    <source>
        <dbReference type="Proteomes" id="UP000031501"/>
    </source>
</evidence>
<feature type="compositionally biased region" description="Basic and acidic residues" evidence="7">
    <location>
        <begin position="139"/>
        <end position="150"/>
    </location>
</feature>
<dbReference type="InterPro" id="IPR004167">
    <property type="entry name" value="PSBD"/>
</dbReference>
<dbReference type="PROSITE" id="PS50968">
    <property type="entry name" value="BIOTINYL_LIPOYL"/>
    <property type="match status" value="1"/>
</dbReference>
<feature type="region of interest" description="Disordered" evidence="7">
    <location>
        <begin position="237"/>
        <end position="261"/>
    </location>
</feature>
<keyword evidence="5 6" id="KW-0012">Acyltransferase</keyword>
<organism evidence="10 11">
    <name type="scientific">Streptomyces pluripotens</name>
    <dbReference type="NCBI Taxonomy" id="1355015"/>
    <lineage>
        <taxon>Bacteria</taxon>
        <taxon>Bacillati</taxon>
        <taxon>Actinomycetota</taxon>
        <taxon>Actinomycetes</taxon>
        <taxon>Kitasatosporales</taxon>
        <taxon>Streptomycetaceae</taxon>
        <taxon>Streptomyces</taxon>
    </lineage>
</organism>
<comment type="similarity">
    <text evidence="2 6">Belongs to the 2-oxoacid dehydrogenase family.</text>
</comment>
<dbReference type="Pfam" id="PF00198">
    <property type="entry name" value="2-oxoacid_dh"/>
    <property type="match status" value="1"/>
</dbReference>
<feature type="compositionally biased region" description="Low complexity" evidence="7">
    <location>
        <begin position="104"/>
        <end position="115"/>
    </location>
</feature>
<reference evidence="10 11" key="1">
    <citation type="submission" date="2017-07" db="EMBL/GenBank/DDBJ databases">
        <title>Genome sequence of Streptomyces pluripotens MUSC 137T.</title>
        <authorList>
            <person name="Ser H.-L."/>
            <person name="Lee L.-H."/>
        </authorList>
    </citation>
    <scope>NUCLEOTIDE SEQUENCE [LARGE SCALE GENOMIC DNA]</scope>
    <source>
        <strain evidence="10 11">MUSC 137</strain>
    </source>
</reference>
<dbReference type="InterPro" id="IPR023213">
    <property type="entry name" value="CAT-like_dom_sf"/>
</dbReference>
<dbReference type="PROSITE" id="PS51826">
    <property type="entry name" value="PSBD"/>
    <property type="match status" value="2"/>
</dbReference>
<dbReference type="CDD" id="cd06849">
    <property type="entry name" value="lipoyl_domain"/>
    <property type="match status" value="1"/>
</dbReference>
<dbReference type="KEGG" id="splu:LK06_000430"/>
<name>A0A221P7Q1_9ACTN</name>
<comment type="cofactor">
    <cofactor evidence="1 6">
        <name>(R)-lipoate</name>
        <dbReference type="ChEBI" id="CHEBI:83088"/>
    </cofactor>
</comment>
<feature type="domain" description="Peripheral subunit-binding (PSBD)" evidence="9">
    <location>
        <begin position="199"/>
        <end position="236"/>
    </location>
</feature>
<keyword evidence="4 6" id="KW-0450">Lipoyl</keyword>
<dbReference type="InterPro" id="IPR050743">
    <property type="entry name" value="2-oxoacid_DH_E2_comp"/>
</dbReference>
<dbReference type="PANTHER" id="PTHR43178">
    <property type="entry name" value="DIHYDROLIPOAMIDE ACETYLTRANSFERASE COMPONENT OF PYRUVATE DEHYDROGENASE COMPLEX"/>
    <property type="match status" value="1"/>
</dbReference>
<dbReference type="Gene3D" id="3.30.559.10">
    <property type="entry name" value="Chloramphenicol acetyltransferase-like domain"/>
    <property type="match status" value="1"/>
</dbReference>
<evidence type="ECO:0000313" key="10">
    <source>
        <dbReference type="EMBL" id="ASN28126.1"/>
    </source>
</evidence>
<dbReference type="InterPro" id="IPR011053">
    <property type="entry name" value="Single_hybrid_motif"/>
</dbReference>
<sequence>MPSLGADMRAGTLQEWLVAPGDTVSRGDVIAVVETDKSAIEVECFESGTVGRLLVEPGAKVPVGTPLAVIEATEPAGGWERQSGGAVTAAETAGAESRATEGKAASAPVPAADRAAPVRRRPVAGGPPAARTSPLSRSTSDDRGPDDRDSGGQAVSPLVRHLAVERGVDLATVHGTGPGGRITRTDVERAEHAGPPRVRATPYARRLAVELGVDLAGLHGTGAAGAVRAADVRDAVRPPSVPVSGPRPAAAQPPPEIQLPSGARAGAASARRAIGELMSRSKREIPHYYLATTIDMAAATNWLRDRNRERPVGERLIPAALLLKAVASAARQVPDLNGFWEDGGFVQGRGVHLGFAVSLRGGGLAAPVIHDADALPPGELMAQLKDLVGRARRGRLRGTETTGSTLTVTSLGDQGVETVFGVIHPPQVALVGFGAVVERPWADHGMLGVRPVVTATLSADHRATDGAVGARFLTAVGRLLQKPEVL</sequence>
<dbReference type="InterPro" id="IPR003016">
    <property type="entry name" value="2-oxoA_DH_lipoyl-BS"/>
</dbReference>
<dbReference type="GO" id="GO:0005737">
    <property type="term" value="C:cytoplasm"/>
    <property type="evidence" value="ECO:0007669"/>
    <property type="project" value="TreeGrafter"/>
</dbReference>
<feature type="region of interest" description="Disordered" evidence="7">
    <location>
        <begin position="74"/>
        <end position="154"/>
    </location>
</feature>
<evidence type="ECO:0000256" key="2">
    <source>
        <dbReference type="ARBA" id="ARBA00007317"/>
    </source>
</evidence>
<feature type="compositionally biased region" description="Low complexity" evidence="7">
    <location>
        <begin position="84"/>
        <end position="96"/>
    </location>
</feature>